<evidence type="ECO:0000313" key="8">
    <source>
        <dbReference type="Proteomes" id="UP001240250"/>
    </source>
</evidence>
<keyword evidence="8" id="KW-1185">Reference proteome</keyword>
<dbReference type="Pfam" id="PF00126">
    <property type="entry name" value="HTH_1"/>
    <property type="match status" value="1"/>
</dbReference>
<dbReference type="Gene3D" id="3.40.190.10">
    <property type="entry name" value="Periplasmic binding protein-like II"/>
    <property type="match status" value="2"/>
</dbReference>
<dbReference type="Pfam" id="PF03466">
    <property type="entry name" value="LysR_substrate"/>
    <property type="match status" value="1"/>
</dbReference>
<dbReference type="PANTHER" id="PTHR30346">
    <property type="entry name" value="TRANSCRIPTIONAL DUAL REGULATOR HCAR-RELATED"/>
    <property type="match status" value="1"/>
</dbReference>
<name>A0ABU0GMH4_9CELL</name>
<evidence type="ECO:0000256" key="3">
    <source>
        <dbReference type="ARBA" id="ARBA00023125"/>
    </source>
</evidence>
<dbReference type="InterPro" id="IPR036390">
    <property type="entry name" value="WH_DNA-bd_sf"/>
</dbReference>
<dbReference type="InterPro" id="IPR005119">
    <property type="entry name" value="LysR_subst-bd"/>
</dbReference>
<evidence type="ECO:0000256" key="4">
    <source>
        <dbReference type="ARBA" id="ARBA00023163"/>
    </source>
</evidence>
<evidence type="ECO:0000256" key="1">
    <source>
        <dbReference type="ARBA" id="ARBA00009437"/>
    </source>
</evidence>
<keyword evidence="4" id="KW-0804">Transcription</keyword>
<protein>
    <submittedName>
        <fullName evidence="7">DNA-binding transcriptional LysR family regulator</fullName>
    </submittedName>
</protein>
<evidence type="ECO:0000313" key="7">
    <source>
        <dbReference type="EMBL" id="MDQ0425800.1"/>
    </source>
</evidence>
<comment type="similarity">
    <text evidence="1">Belongs to the LysR transcriptional regulatory family.</text>
</comment>
<organism evidence="7 8">
    <name type="scientific">Cellulomonas iranensis</name>
    <dbReference type="NCBI Taxonomy" id="76862"/>
    <lineage>
        <taxon>Bacteria</taxon>
        <taxon>Bacillati</taxon>
        <taxon>Actinomycetota</taxon>
        <taxon>Actinomycetes</taxon>
        <taxon>Micrococcales</taxon>
        <taxon>Cellulomonadaceae</taxon>
        <taxon>Cellulomonas</taxon>
    </lineage>
</organism>
<gene>
    <name evidence="7" type="ORF">JO380_002181</name>
</gene>
<comment type="caution">
    <text evidence="7">The sequence shown here is derived from an EMBL/GenBank/DDBJ whole genome shotgun (WGS) entry which is preliminary data.</text>
</comment>
<proteinExistence type="inferred from homology"/>
<dbReference type="Proteomes" id="UP001240250">
    <property type="component" value="Unassembled WGS sequence"/>
</dbReference>
<feature type="region of interest" description="Disordered" evidence="5">
    <location>
        <begin position="1"/>
        <end position="41"/>
    </location>
</feature>
<dbReference type="PRINTS" id="PR00039">
    <property type="entry name" value="HTHLYSR"/>
</dbReference>
<dbReference type="InterPro" id="IPR000847">
    <property type="entry name" value="LysR_HTH_N"/>
</dbReference>
<evidence type="ECO:0000256" key="5">
    <source>
        <dbReference type="SAM" id="MobiDB-lite"/>
    </source>
</evidence>
<feature type="domain" description="HTH lysR-type" evidence="6">
    <location>
        <begin position="54"/>
        <end position="111"/>
    </location>
</feature>
<dbReference type="GO" id="GO:0003677">
    <property type="term" value="F:DNA binding"/>
    <property type="evidence" value="ECO:0007669"/>
    <property type="project" value="UniProtKB-KW"/>
</dbReference>
<keyword evidence="2" id="KW-0805">Transcription regulation</keyword>
<dbReference type="PROSITE" id="PS50931">
    <property type="entry name" value="HTH_LYSR"/>
    <property type="match status" value="1"/>
</dbReference>
<reference evidence="7 8" key="1">
    <citation type="submission" date="2023-07" db="EMBL/GenBank/DDBJ databases">
        <title>Sequencing the genomes of 1000 actinobacteria strains.</title>
        <authorList>
            <person name="Klenk H.-P."/>
        </authorList>
    </citation>
    <scope>NUCLEOTIDE SEQUENCE [LARGE SCALE GENOMIC DNA]</scope>
    <source>
        <strain evidence="7 8">DSM 14785</strain>
    </source>
</reference>
<dbReference type="Gene3D" id="1.10.10.10">
    <property type="entry name" value="Winged helix-like DNA-binding domain superfamily/Winged helix DNA-binding domain"/>
    <property type="match status" value="1"/>
</dbReference>
<dbReference type="CDD" id="cd08423">
    <property type="entry name" value="PBP2_LTTR_like_6"/>
    <property type="match status" value="1"/>
</dbReference>
<dbReference type="SUPFAM" id="SSF53850">
    <property type="entry name" value="Periplasmic binding protein-like II"/>
    <property type="match status" value="1"/>
</dbReference>
<keyword evidence="3 7" id="KW-0238">DNA-binding</keyword>
<sequence>MSPTRHHGARGRTRASADDRDVRAPGTPAPVVVTADGEPPPVADVPRTFPAHALDVAALRMVQAVAEHGTLTAAAAALGVSQPAVSQHLRRLERRLGTAVLDRSGRSVRLTEAGRVLARHGATVSAALHAASAEVAALTGLRAGVVRLVAFPSACATLVPRALADLRVRHPGLSVTLVEAEPPESVALLAAGEADVVLTFAYDDLARTVRGTDDAERPADDVATAAPDPRLVHRRLLTDPTLVALPAGHPAATVDGLALGDLAADTWIAGCPRCRRHLLTSGRAVGFEPRVAYATDDYPAVLGLVAAGLGVAVLPGLVRATAAGVPGVVLRPVDGTSARQVDAVTTRDLLRVPAVVATLDALTSAAAPA</sequence>
<dbReference type="RefSeq" id="WP_233421103.1">
    <property type="nucleotide sequence ID" value="NZ_CP194061.1"/>
</dbReference>
<accession>A0ABU0GMH4</accession>
<evidence type="ECO:0000256" key="2">
    <source>
        <dbReference type="ARBA" id="ARBA00023015"/>
    </source>
</evidence>
<dbReference type="InterPro" id="IPR036388">
    <property type="entry name" value="WH-like_DNA-bd_sf"/>
</dbReference>
<dbReference type="SUPFAM" id="SSF46785">
    <property type="entry name" value="Winged helix' DNA-binding domain"/>
    <property type="match status" value="1"/>
</dbReference>
<feature type="compositionally biased region" description="Basic residues" evidence="5">
    <location>
        <begin position="1"/>
        <end position="13"/>
    </location>
</feature>
<dbReference type="EMBL" id="JAUSVM010000001">
    <property type="protein sequence ID" value="MDQ0425800.1"/>
    <property type="molecule type" value="Genomic_DNA"/>
</dbReference>
<evidence type="ECO:0000259" key="6">
    <source>
        <dbReference type="PROSITE" id="PS50931"/>
    </source>
</evidence>
<dbReference type="PANTHER" id="PTHR30346:SF29">
    <property type="entry name" value="LYSR SUBSTRATE-BINDING"/>
    <property type="match status" value="1"/>
</dbReference>